<dbReference type="AlphaFoldDB" id="A0A1X1UPI2"/>
<keyword evidence="6" id="KW-0503">Monooxygenase</keyword>
<dbReference type="InterPro" id="IPR050529">
    <property type="entry name" value="CYP450_sterol_14alpha_dmase"/>
</dbReference>
<dbReference type="EMBL" id="LQOW01000026">
    <property type="protein sequence ID" value="ORV58578.1"/>
    <property type="molecule type" value="Genomic_DNA"/>
</dbReference>
<dbReference type="GO" id="GO:0004497">
    <property type="term" value="F:monooxygenase activity"/>
    <property type="evidence" value="ECO:0007669"/>
    <property type="project" value="UniProtKB-KW"/>
</dbReference>
<keyword evidence="9" id="KW-1185">Reference proteome</keyword>
<dbReference type="CDD" id="cd11042">
    <property type="entry name" value="CYP51-like"/>
    <property type="match status" value="1"/>
</dbReference>
<evidence type="ECO:0000256" key="2">
    <source>
        <dbReference type="ARBA" id="ARBA00022617"/>
    </source>
</evidence>
<dbReference type="STRING" id="1260918.AWC06_19485"/>
<evidence type="ECO:0000256" key="3">
    <source>
        <dbReference type="ARBA" id="ARBA00022723"/>
    </source>
</evidence>
<organism evidence="8 9">
    <name type="scientific">Mycobacterium fragae</name>
    <dbReference type="NCBI Taxonomy" id="1260918"/>
    <lineage>
        <taxon>Bacteria</taxon>
        <taxon>Bacillati</taxon>
        <taxon>Actinomycetota</taxon>
        <taxon>Actinomycetes</taxon>
        <taxon>Mycobacteriales</taxon>
        <taxon>Mycobacteriaceae</taxon>
        <taxon>Mycobacterium</taxon>
    </lineage>
</organism>
<comment type="similarity">
    <text evidence="1 6">Belongs to the cytochrome P450 family.</text>
</comment>
<feature type="binding site" description="axial binding residue" evidence="5">
    <location>
        <position position="397"/>
    </location>
    <ligand>
        <name>heme</name>
        <dbReference type="ChEBI" id="CHEBI:30413"/>
    </ligand>
    <ligandPart>
        <name>Fe</name>
        <dbReference type="ChEBI" id="CHEBI:18248"/>
    </ligandPart>
</feature>
<dbReference type="GO" id="GO:0020037">
    <property type="term" value="F:heme binding"/>
    <property type="evidence" value="ECO:0007669"/>
    <property type="project" value="InterPro"/>
</dbReference>
<dbReference type="GO" id="GO:0005506">
    <property type="term" value="F:iron ion binding"/>
    <property type="evidence" value="ECO:0007669"/>
    <property type="project" value="InterPro"/>
</dbReference>
<dbReference type="PRINTS" id="PR00385">
    <property type="entry name" value="P450"/>
</dbReference>
<dbReference type="PRINTS" id="PR00465">
    <property type="entry name" value="EP450IV"/>
</dbReference>
<feature type="region of interest" description="Disordered" evidence="7">
    <location>
        <begin position="1"/>
        <end position="23"/>
    </location>
</feature>
<keyword evidence="3 5" id="KW-0479">Metal-binding</keyword>
<name>A0A1X1UPI2_9MYCO</name>
<evidence type="ECO:0000256" key="6">
    <source>
        <dbReference type="RuleBase" id="RU000461"/>
    </source>
</evidence>
<dbReference type="Proteomes" id="UP000194000">
    <property type="component" value="Unassembled WGS sequence"/>
</dbReference>
<dbReference type="InterPro" id="IPR036396">
    <property type="entry name" value="Cyt_P450_sf"/>
</dbReference>
<dbReference type="Gene3D" id="1.10.630.10">
    <property type="entry name" value="Cytochrome P450"/>
    <property type="match status" value="1"/>
</dbReference>
<keyword evidence="2 5" id="KW-0349">Heme</keyword>
<evidence type="ECO:0000313" key="9">
    <source>
        <dbReference type="Proteomes" id="UP000194000"/>
    </source>
</evidence>
<dbReference type="SUPFAM" id="SSF48264">
    <property type="entry name" value="Cytochrome P450"/>
    <property type="match status" value="1"/>
</dbReference>
<sequence length="452" mass="51926">MTSQELKEVRRVSGGEQEHGHLEEFRTDPIGLMRRVRDECGDVGWFQLAGKQVVLLSGAEANEFFFRSADEDLDQAEAYPFMTPIFGKGVVFDASPERRKEMLHNSALRGEHMKSHAVTIEREVHRMIENWGDTGEIDLLDFFAELTIYTSTACLIGPKFREQLDFRFANLYHELERGTDPLCYVDPYLPIESFRRRDEARIGLVALVQEIMNQRIANPPADKGDRDMLDVLVSIKDEDGNPRFSADEITGMFISLMFAGHHTSSGTASWTLIELMRHPDVYERVIEELAELYADGQSVSFHALRQIPQLENVLKETLRLHPPLIILMRVAKGEFEVCGYPIHEGDFVAASPAISNRIPEDFPDPDDFVPERYQEPRQEDLINRWTWIPFGAGRHRCVGAAFATMQIKAIFSVLLREYEFEMTQPSESYRNDHSKMVVQLAQPAKVRYRRRS</sequence>
<proteinExistence type="inferred from homology"/>
<gene>
    <name evidence="8" type="ORF">AWC06_19485</name>
</gene>
<dbReference type="PROSITE" id="PS00086">
    <property type="entry name" value="CYTOCHROME_P450"/>
    <property type="match status" value="1"/>
</dbReference>
<dbReference type="Pfam" id="PF00067">
    <property type="entry name" value="p450"/>
    <property type="match status" value="1"/>
</dbReference>
<keyword evidence="6" id="KW-0560">Oxidoreductase</keyword>
<reference evidence="8 9" key="1">
    <citation type="submission" date="2016-01" db="EMBL/GenBank/DDBJ databases">
        <title>The new phylogeny of the genus Mycobacterium.</title>
        <authorList>
            <person name="Tarcisio F."/>
            <person name="Conor M."/>
            <person name="Antonella G."/>
            <person name="Elisabetta G."/>
            <person name="Giulia F.S."/>
            <person name="Sara T."/>
            <person name="Anna F."/>
            <person name="Clotilde B."/>
            <person name="Roberto B."/>
            <person name="Veronica D.S."/>
            <person name="Fabio R."/>
            <person name="Monica P."/>
            <person name="Olivier J."/>
            <person name="Enrico T."/>
            <person name="Nicola S."/>
        </authorList>
    </citation>
    <scope>NUCLEOTIDE SEQUENCE [LARGE SCALE GENOMIC DNA]</scope>
    <source>
        <strain evidence="8 9">DSM 45731</strain>
    </source>
</reference>
<evidence type="ECO:0000313" key="8">
    <source>
        <dbReference type="EMBL" id="ORV58578.1"/>
    </source>
</evidence>
<comment type="caution">
    <text evidence="8">The sequence shown here is derived from an EMBL/GenBank/DDBJ whole genome shotgun (WGS) entry which is preliminary data.</text>
</comment>
<dbReference type="GO" id="GO:0016705">
    <property type="term" value="F:oxidoreductase activity, acting on paired donors, with incorporation or reduction of molecular oxygen"/>
    <property type="evidence" value="ECO:0007669"/>
    <property type="project" value="InterPro"/>
</dbReference>
<keyword evidence="4 5" id="KW-0408">Iron</keyword>
<evidence type="ECO:0000256" key="4">
    <source>
        <dbReference type="ARBA" id="ARBA00023004"/>
    </source>
</evidence>
<dbReference type="OrthoDB" id="4746309at2"/>
<dbReference type="InterPro" id="IPR001128">
    <property type="entry name" value="Cyt_P450"/>
</dbReference>
<accession>A0A1X1UPI2</accession>
<protein>
    <submittedName>
        <fullName evidence="8">Cytochrome P450</fullName>
    </submittedName>
</protein>
<comment type="cofactor">
    <cofactor evidence="5">
        <name>heme</name>
        <dbReference type="ChEBI" id="CHEBI:30413"/>
    </cofactor>
</comment>
<evidence type="ECO:0000256" key="5">
    <source>
        <dbReference type="PIRSR" id="PIRSR602403-1"/>
    </source>
</evidence>
<evidence type="ECO:0000256" key="7">
    <source>
        <dbReference type="SAM" id="MobiDB-lite"/>
    </source>
</evidence>
<evidence type="ECO:0000256" key="1">
    <source>
        <dbReference type="ARBA" id="ARBA00010617"/>
    </source>
</evidence>
<dbReference type="PANTHER" id="PTHR24304">
    <property type="entry name" value="CYTOCHROME P450 FAMILY 7"/>
    <property type="match status" value="1"/>
</dbReference>
<dbReference type="PANTHER" id="PTHR24304:SF2">
    <property type="entry name" value="24-HYDROXYCHOLESTEROL 7-ALPHA-HYDROXYLASE"/>
    <property type="match status" value="1"/>
</dbReference>
<dbReference type="InterPro" id="IPR017972">
    <property type="entry name" value="Cyt_P450_CS"/>
</dbReference>
<dbReference type="InterPro" id="IPR002403">
    <property type="entry name" value="Cyt_P450_E_grp-IV"/>
</dbReference>